<protein>
    <submittedName>
        <fullName evidence="2">Uncharacterized protein</fullName>
    </submittedName>
</protein>
<organism evidence="2 3">
    <name type="scientific">Prorocentrum cordatum</name>
    <dbReference type="NCBI Taxonomy" id="2364126"/>
    <lineage>
        <taxon>Eukaryota</taxon>
        <taxon>Sar</taxon>
        <taxon>Alveolata</taxon>
        <taxon>Dinophyceae</taxon>
        <taxon>Prorocentrales</taxon>
        <taxon>Prorocentraceae</taxon>
        <taxon>Prorocentrum</taxon>
    </lineage>
</organism>
<proteinExistence type="predicted"/>
<feature type="non-terminal residue" evidence="2">
    <location>
        <position position="67"/>
    </location>
</feature>
<feature type="chain" id="PRO_5047396244" evidence="1">
    <location>
        <begin position="36"/>
        <end position="67"/>
    </location>
</feature>
<feature type="signal peptide" evidence="1">
    <location>
        <begin position="1"/>
        <end position="35"/>
    </location>
</feature>
<reference evidence="2" key="1">
    <citation type="submission" date="2023-10" db="EMBL/GenBank/DDBJ databases">
        <authorList>
            <person name="Chen Y."/>
            <person name="Shah S."/>
            <person name="Dougan E. K."/>
            <person name="Thang M."/>
            <person name="Chan C."/>
        </authorList>
    </citation>
    <scope>NUCLEOTIDE SEQUENCE [LARGE SCALE GENOMIC DNA]</scope>
</reference>
<gene>
    <name evidence="2" type="ORF">PCOR1329_LOCUS66412</name>
</gene>
<dbReference type="Proteomes" id="UP001189429">
    <property type="component" value="Unassembled WGS sequence"/>
</dbReference>
<evidence type="ECO:0000313" key="3">
    <source>
        <dbReference type="Proteomes" id="UP001189429"/>
    </source>
</evidence>
<keyword evidence="1" id="KW-0732">Signal</keyword>
<evidence type="ECO:0000313" key="2">
    <source>
        <dbReference type="EMBL" id="CAK0884467.1"/>
    </source>
</evidence>
<sequence>GKLLAPCQGGRLRKALALLGAAALLSTVGCAVARAQRPDVPGRGSAADVVGEDIELGSGAVPQGLER</sequence>
<feature type="non-terminal residue" evidence="2">
    <location>
        <position position="1"/>
    </location>
</feature>
<accession>A0ABN9WH60</accession>
<dbReference type="EMBL" id="CAUYUJ010018553">
    <property type="protein sequence ID" value="CAK0884467.1"/>
    <property type="molecule type" value="Genomic_DNA"/>
</dbReference>
<comment type="caution">
    <text evidence="2">The sequence shown here is derived from an EMBL/GenBank/DDBJ whole genome shotgun (WGS) entry which is preliminary data.</text>
</comment>
<keyword evidence="3" id="KW-1185">Reference proteome</keyword>
<evidence type="ECO:0000256" key="1">
    <source>
        <dbReference type="SAM" id="SignalP"/>
    </source>
</evidence>
<name>A0ABN9WH60_9DINO</name>